<dbReference type="GO" id="GO:0016407">
    <property type="term" value="F:acetyltransferase activity"/>
    <property type="evidence" value="ECO:0007669"/>
    <property type="project" value="InterPro"/>
</dbReference>
<sequence length="276" mass="30924">MNTQDIQMAISPSLAELVLEKLGFSHRPALTEHGLTQLYQGWCRNVPFDNIRKRIQVAQGIHAELPGSTPDDFLSHWLRFGTGGTCWAGHGALYALLKAAGFSVQFGLSIMRSPRPVSASSPGHGTLFVRLEETLFIVDATMLHGQPLPLQAWHSPHPVWGTRVHRDEGVWSINWKPLGRSRVDCQLVEFDASAHEYPLRHEQSRYHSRFDGALHIRLAGRESIIGIVKGEKVVRDTSGKESFSPLSHRQQQLLLIERFGIAQEIVAQLPPDEVEK</sequence>
<dbReference type="AlphaFoldDB" id="A0AAW9CDE9"/>
<comment type="caution">
    <text evidence="2">The sequence shown here is derived from an EMBL/GenBank/DDBJ whole genome shotgun (WGS) entry which is preliminary data.</text>
</comment>
<evidence type="ECO:0000313" key="2">
    <source>
        <dbReference type="EMBL" id="MDW3779503.1"/>
    </source>
</evidence>
<dbReference type="InterPro" id="IPR053710">
    <property type="entry name" value="Arylamine_NAT_domain_sf"/>
</dbReference>
<evidence type="ECO:0000313" key="3">
    <source>
        <dbReference type="Proteomes" id="UP001276300"/>
    </source>
</evidence>
<dbReference type="InterPro" id="IPR001447">
    <property type="entry name" value="Arylamine_N-AcTrfase"/>
</dbReference>
<dbReference type="RefSeq" id="WP_318243106.1">
    <property type="nucleotide sequence ID" value="NZ_JAUEQX010000021.1"/>
</dbReference>
<name>A0AAW9CDE9_KLUCR</name>
<protein>
    <submittedName>
        <fullName evidence="2">Arylamine N-acetyltransferase</fullName>
    </submittedName>
</protein>
<accession>A0AAW9CDE9</accession>
<organism evidence="2 3">
    <name type="scientific">Kluyvera cryocrescens</name>
    <name type="common">Kluyvera citrophila</name>
    <dbReference type="NCBI Taxonomy" id="580"/>
    <lineage>
        <taxon>Bacteria</taxon>
        <taxon>Pseudomonadati</taxon>
        <taxon>Pseudomonadota</taxon>
        <taxon>Gammaproteobacteria</taxon>
        <taxon>Enterobacterales</taxon>
        <taxon>Enterobacteriaceae</taxon>
        <taxon>Kluyvera</taxon>
    </lineage>
</organism>
<dbReference type="Proteomes" id="UP001276300">
    <property type="component" value="Unassembled WGS sequence"/>
</dbReference>
<dbReference type="Gene3D" id="3.30.2140.20">
    <property type="match status" value="1"/>
</dbReference>
<dbReference type="Pfam" id="PF00797">
    <property type="entry name" value="Acetyltransf_2"/>
    <property type="match status" value="1"/>
</dbReference>
<dbReference type="EMBL" id="JAUEQX010000021">
    <property type="protein sequence ID" value="MDW3779503.1"/>
    <property type="molecule type" value="Genomic_DNA"/>
</dbReference>
<dbReference type="SUPFAM" id="SSF54001">
    <property type="entry name" value="Cysteine proteinases"/>
    <property type="match status" value="1"/>
</dbReference>
<evidence type="ECO:0000256" key="1">
    <source>
        <dbReference type="ARBA" id="ARBA00006547"/>
    </source>
</evidence>
<comment type="similarity">
    <text evidence="1">Belongs to the arylamine N-acetyltransferase family.</text>
</comment>
<reference evidence="2" key="1">
    <citation type="journal article" date="2023" name="J Glob Antimicrob Resist">
        <title>Emergence of NDM-1 and KPC-3 carbapenemases in Kluyvera cryocrescens: Investigating genetic heterogeneity and acquisition routes of blaNDM-1 in Enterobacterales species in Portugal.</title>
        <authorList>
            <person name="Loiodice M."/>
            <person name="Ribeiro M."/>
            <person name="Peixe L."/>
            <person name="Novais A."/>
        </authorList>
    </citation>
    <scope>NUCLEOTIDE SEQUENCE</scope>
    <source>
        <strain evidence="2">K629</strain>
    </source>
</reference>
<dbReference type="InterPro" id="IPR038765">
    <property type="entry name" value="Papain-like_cys_pep_sf"/>
</dbReference>
<proteinExistence type="inferred from homology"/>
<gene>
    <name evidence="2" type="ORF">QWU01_22120</name>
</gene>